<evidence type="ECO:0000313" key="1">
    <source>
        <dbReference type="EMBL" id="GBP97453.1"/>
    </source>
</evidence>
<gene>
    <name evidence="1" type="ORF">EVAR_61160_1</name>
</gene>
<name>A0A4C2ADM4_EUMVA</name>
<keyword evidence="2" id="KW-1185">Reference proteome</keyword>
<comment type="caution">
    <text evidence="1">The sequence shown here is derived from an EMBL/GenBank/DDBJ whole genome shotgun (WGS) entry which is preliminary data.</text>
</comment>
<dbReference type="EMBL" id="BGZK01002934">
    <property type="protein sequence ID" value="GBP97453.1"/>
    <property type="molecule type" value="Genomic_DNA"/>
</dbReference>
<proteinExistence type="predicted"/>
<organism evidence="1 2">
    <name type="scientific">Eumeta variegata</name>
    <name type="common">Bagworm moth</name>
    <name type="synonym">Eumeta japonica</name>
    <dbReference type="NCBI Taxonomy" id="151549"/>
    <lineage>
        <taxon>Eukaryota</taxon>
        <taxon>Metazoa</taxon>
        <taxon>Ecdysozoa</taxon>
        <taxon>Arthropoda</taxon>
        <taxon>Hexapoda</taxon>
        <taxon>Insecta</taxon>
        <taxon>Pterygota</taxon>
        <taxon>Neoptera</taxon>
        <taxon>Endopterygota</taxon>
        <taxon>Lepidoptera</taxon>
        <taxon>Glossata</taxon>
        <taxon>Ditrysia</taxon>
        <taxon>Tineoidea</taxon>
        <taxon>Psychidae</taxon>
        <taxon>Oiketicinae</taxon>
        <taxon>Eumeta</taxon>
    </lineage>
</organism>
<dbReference type="Proteomes" id="UP000299102">
    <property type="component" value="Unassembled WGS sequence"/>
</dbReference>
<reference evidence="1 2" key="1">
    <citation type="journal article" date="2019" name="Commun. Biol.">
        <title>The bagworm genome reveals a unique fibroin gene that provides high tensile strength.</title>
        <authorList>
            <person name="Kono N."/>
            <person name="Nakamura H."/>
            <person name="Ohtoshi R."/>
            <person name="Tomita M."/>
            <person name="Numata K."/>
            <person name="Arakawa K."/>
        </authorList>
    </citation>
    <scope>NUCLEOTIDE SEQUENCE [LARGE SCALE GENOMIC DNA]</scope>
</reference>
<protein>
    <submittedName>
        <fullName evidence="1">Uncharacterized protein</fullName>
    </submittedName>
</protein>
<dbReference type="AlphaFoldDB" id="A0A4C2ADM4"/>
<sequence length="130" mass="14577">MVGFDTNLANFGSALALSGVSPRSPGKWFSKFSGTRGRKITIEVSIYNPWECKANSMSSSLFRSWDPGPRGYAVSVLRSFLGNGNSRRSRIKCSRFSAEWATRKSRFMHVDAAWKDESDDHKNKGIIDCF</sequence>
<accession>A0A4C2ADM4</accession>
<evidence type="ECO:0000313" key="2">
    <source>
        <dbReference type="Proteomes" id="UP000299102"/>
    </source>
</evidence>